<accession>A0A0V0GWZ9</accession>
<reference evidence="2" key="1">
    <citation type="submission" date="2015-12" db="EMBL/GenBank/DDBJ databases">
        <title>Gene expression during late stages of embryo sac development: a critical building block for successful pollen-pistil interactions.</title>
        <authorList>
            <person name="Liu Y."/>
            <person name="Joly V."/>
            <person name="Sabar M."/>
            <person name="Matton D.P."/>
        </authorList>
    </citation>
    <scope>NUCLEOTIDE SEQUENCE</scope>
</reference>
<protein>
    <submittedName>
        <fullName evidence="2">Putative ovule protein</fullName>
    </submittedName>
</protein>
<sequence length="63" mass="7350">KSSVAGKLKCNFFSFSLNYVLFYINAVLFLSFNKTIFSQYMQYIKSVLLFNTKKTHVFNSFGN</sequence>
<organism evidence="2">
    <name type="scientific">Solanum chacoense</name>
    <name type="common">Chaco potato</name>
    <dbReference type="NCBI Taxonomy" id="4108"/>
    <lineage>
        <taxon>Eukaryota</taxon>
        <taxon>Viridiplantae</taxon>
        <taxon>Streptophyta</taxon>
        <taxon>Embryophyta</taxon>
        <taxon>Tracheophyta</taxon>
        <taxon>Spermatophyta</taxon>
        <taxon>Magnoliopsida</taxon>
        <taxon>eudicotyledons</taxon>
        <taxon>Gunneridae</taxon>
        <taxon>Pentapetalae</taxon>
        <taxon>asterids</taxon>
        <taxon>lamiids</taxon>
        <taxon>Solanales</taxon>
        <taxon>Solanaceae</taxon>
        <taxon>Solanoideae</taxon>
        <taxon>Solaneae</taxon>
        <taxon>Solanum</taxon>
    </lineage>
</organism>
<dbReference type="AlphaFoldDB" id="A0A0V0GWZ9"/>
<feature type="transmembrane region" description="Helical" evidence="1">
    <location>
        <begin position="12"/>
        <end position="32"/>
    </location>
</feature>
<dbReference type="EMBL" id="GEDG01029229">
    <property type="protein sequence ID" value="JAP12677.1"/>
    <property type="molecule type" value="Transcribed_RNA"/>
</dbReference>
<evidence type="ECO:0000256" key="1">
    <source>
        <dbReference type="SAM" id="Phobius"/>
    </source>
</evidence>
<evidence type="ECO:0000313" key="2">
    <source>
        <dbReference type="EMBL" id="JAP12677.1"/>
    </source>
</evidence>
<keyword evidence="1" id="KW-0812">Transmembrane</keyword>
<proteinExistence type="predicted"/>
<keyword evidence="1" id="KW-1133">Transmembrane helix</keyword>
<keyword evidence="1" id="KW-0472">Membrane</keyword>
<name>A0A0V0GWZ9_SOLCH</name>
<feature type="non-terminal residue" evidence="2">
    <location>
        <position position="1"/>
    </location>
</feature>